<dbReference type="Proteomes" id="UP001324533">
    <property type="component" value="Chromosome"/>
</dbReference>
<dbReference type="InterPro" id="IPR036702">
    <property type="entry name" value="ComB-like_sf"/>
</dbReference>
<reference evidence="8 9" key="1">
    <citation type="submission" date="2023-06" db="EMBL/GenBank/DDBJ databases">
        <title>Rock-solubilizing bacteria, Microbacterium invictum, promotes re-establishment of vegetation in rocky wasteland by accelerating rock bio-weathering and reshaping soil bacterial community.</title>
        <authorList>
            <person name="Liu C."/>
        </authorList>
    </citation>
    <scope>NUCLEOTIDE SEQUENCE [LARGE SCALE GENOMIC DNA]</scope>
    <source>
        <strain evidence="8 9">X-18</strain>
    </source>
</reference>
<comment type="catalytic activity">
    <reaction evidence="7">
        <text>(2R)-O-phospho-3-sulfolactate + H2O = (2R)-3-sulfolactate + phosphate</text>
        <dbReference type="Rhea" id="RHEA:23416"/>
        <dbReference type="ChEBI" id="CHEBI:15377"/>
        <dbReference type="ChEBI" id="CHEBI:15597"/>
        <dbReference type="ChEBI" id="CHEBI:43474"/>
        <dbReference type="ChEBI" id="CHEBI:58738"/>
        <dbReference type="EC" id="3.1.3.71"/>
    </reaction>
</comment>
<keyword evidence="9" id="KW-1185">Reference proteome</keyword>
<keyword evidence="6" id="KW-0460">Magnesium</keyword>
<dbReference type="Gene3D" id="3.90.1560.10">
    <property type="entry name" value="ComB-like"/>
    <property type="match status" value="1"/>
</dbReference>
<evidence type="ECO:0000256" key="6">
    <source>
        <dbReference type="ARBA" id="ARBA00022842"/>
    </source>
</evidence>
<evidence type="ECO:0000256" key="7">
    <source>
        <dbReference type="ARBA" id="ARBA00033711"/>
    </source>
</evidence>
<evidence type="ECO:0000313" key="9">
    <source>
        <dbReference type="Proteomes" id="UP001324533"/>
    </source>
</evidence>
<evidence type="ECO:0000256" key="1">
    <source>
        <dbReference type="ARBA" id="ARBA00001946"/>
    </source>
</evidence>
<proteinExistence type="inferred from homology"/>
<evidence type="ECO:0000256" key="5">
    <source>
        <dbReference type="ARBA" id="ARBA00022801"/>
    </source>
</evidence>
<comment type="cofactor">
    <cofactor evidence="1">
        <name>Mg(2+)</name>
        <dbReference type="ChEBI" id="CHEBI:18420"/>
    </cofactor>
</comment>
<dbReference type="EC" id="3.1.3.71" evidence="3"/>
<evidence type="ECO:0000256" key="2">
    <source>
        <dbReference type="ARBA" id="ARBA00009997"/>
    </source>
</evidence>
<dbReference type="EMBL" id="CP139779">
    <property type="protein sequence ID" value="WQB70023.1"/>
    <property type="molecule type" value="Genomic_DNA"/>
</dbReference>
<dbReference type="PANTHER" id="PTHR37311:SF1">
    <property type="entry name" value="2-PHOSPHOSULFOLACTATE PHOSPHATASE-RELATED"/>
    <property type="match status" value="1"/>
</dbReference>
<gene>
    <name evidence="8" type="ORF">T9R20_15190</name>
</gene>
<keyword evidence="5" id="KW-0378">Hydrolase</keyword>
<name>A0ABZ0VAV2_9MICO</name>
<evidence type="ECO:0000256" key="3">
    <source>
        <dbReference type="ARBA" id="ARBA00012953"/>
    </source>
</evidence>
<organism evidence="8 9">
    <name type="scientific">Microbacterium invictum</name>
    <dbReference type="NCBI Taxonomy" id="515415"/>
    <lineage>
        <taxon>Bacteria</taxon>
        <taxon>Bacillati</taxon>
        <taxon>Actinomycetota</taxon>
        <taxon>Actinomycetes</taxon>
        <taxon>Micrococcales</taxon>
        <taxon>Microbacteriaceae</taxon>
        <taxon>Microbacterium</taxon>
    </lineage>
</organism>
<dbReference type="RefSeq" id="WP_322410151.1">
    <property type="nucleotide sequence ID" value="NZ_CP139779.1"/>
</dbReference>
<dbReference type="InterPro" id="IPR005238">
    <property type="entry name" value="ComB-like"/>
</dbReference>
<evidence type="ECO:0000256" key="4">
    <source>
        <dbReference type="ARBA" id="ARBA00021948"/>
    </source>
</evidence>
<evidence type="ECO:0000313" key="8">
    <source>
        <dbReference type="EMBL" id="WQB70023.1"/>
    </source>
</evidence>
<comment type="similarity">
    <text evidence="2">Belongs to the ComB family.</text>
</comment>
<dbReference type="SUPFAM" id="SSF142823">
    <property type="entry name" value="ComB-like"/>
    <property type="match status" value="1"/>
</dbReference>
<sequence length="226" mass="23068">MPSPFDQSRYQVRLDWGLDALARLAPADVVVVVDVLRFSSTVVDVVDRGEDLILDDAAFAVSLNGARVTAAAAAAAGPEPAGPHPVQDDPAGPIVLLAGLRNASAVAQAIADEQARRGRRTSVSVIPAGELGHGGDPLRFAVEDLLGAGAVIDALATRGIDHSSPEAATAGESFRGLRGAVRHLLTASGSGQELIEKGLRDAVVRAAEIDASAAVPVARGDRIAGL</sequence>
<dbReference type="PANTHER" id="PTHR37311">
    <property type="entry name" value="2-PHOSPHOSULFOLACTATE PHOSPHATASE-RELATED"/>
    <property type="match status" value="1"/>
</dbReference>
<protein>
    <recommendedName>
        <fullName evidence="4">Probable 2-phosphosulfolactate phosphatase</fullName>
        <ecNumber evidence="3">3.1.3.71</ecNumber>
    </recommendedName>
</protein>
<dbReference type="Pfam" id="PF04029">
    <property type="entry name" value="2-ph_phosp"/>
    <property type="match status" value="1"/>
</dbReference>
<accession>A0ABZ0VAV2</accession>